<organism evidence="3 4">
    <name type="scientific">Rhizorhapis suberifaciens</name>
    <name type="common">corky root of lettuce</name>
    <dbReference type="NCBI Taxonomy" id="13656"/>
    <lineage>
        <taxon>Bacteria</taxon>
        <taxon>Pseudomonadati</taxon>
        <taxon>Pseudomonadota</taxon>
        <taxon>Alphaproteobacteria</taxon>
        <taxon>Sphingomonadales</taxon>
        <taxon>Sphingomonadaceae</taxon>
        <taxon>Rhizorhapis</taxon>
    </lineage>
</organism>
<dbReference type="EMBL" id="JACHOV010000001">
    <property type="protein sequence ID" value="MBB4639783.1"/>
    <property type="molecule type" value="Genomic_DNA"/>
</dbReference>
<reference evidence="3 4" key="1">
    <citation type="submission" date="2020-08" db="EMBL/GenBank/DDBJ databases">
        <title>Genomic Encyclopedia of Type Strains, Phase IV (KMG-IV): sequencing the most valuable type-strain genomes for metagenomic binning, comparative biology and taxonomic classification.</title>
        <authorList>
            <person name="Goeker M."/>
        </authorList>
    </citation>
    <scope>NUCLEOTIDE SEQUENCE [LARGE SCALE GENOMIC DNA]</scope>
    <source>
        <strain evidence="3 4">DSM 7465</strain>
    </source>
</reference>
<evidence type="ECO:0000313" key="4">
    <source>
        <dbReference type="Proteomes" id="UP000575068"/>
    </source>
</evidence>
<dbReference type="InterPro" id="IPR041649">
    <property type="entry name" value="NepR"/>
</dbReference>
<evidence type="ECO:0000259" key="2">
    <source>
        <dbReference type="Pfam" id="PF18557"/>
    </source>
</evidence>
<accession>A0A840HPJ6</accession>
<evidence type="ECO:0000256" key="1">
    <source>
        <dbReference type="SAM" id="MobiDB-lite"/>
    </source>
</evidence>
<name>A0A840HPJ6_9SPHN</name>
<protein>
    <recommendedName>
        <fullName evidence="2">Anti-sigma factor NepR domain-containing protein</fullName>
    </recommendedName>
</protein>
<proteinExistence type="predicted"/>
<dbReference type="Pfam" id="PF18557">
    <property type="entry name" value="NepR"/>
    <property type="match status" value="1"/>
</dbReference>
<feature type="region of interest" description="Disordered" evidence="1">
    <location>
        <begin position="1"/>
        <end position="41"/>
    </location>
</feature>
<dbReference type="AlphaFoldDB" id="A0A840HPJ6"/>
<feature type="domain" description="Anti-sigma factor NepR" evidence="2">
    <location>
        <begin position="39"/>
        <end position="66"/>
    </location>
</feature>
<comment type="caution">
    <text evidence="3">The sequence shown here is derived from an EMBL/GenBank/DDBJ whole genome shotgun (WGS) entry which is preliminary data.</text>
</comment>
<dbReference type="Proteomes" id="UP000575068">
    <property type="component" value="Unassembled WGS sequence"/>
</dbReference>
<gene>
    <name evidence="3" type="ORF">HNQ99_000063</name>
</gene>
<sequence length="67" mass="6977">MKGKSQNDGGAPSSDRTPPGKGSASDGRSKEPGLGDSNVGSALRSVYQQTIDEDIPSEMIDLLKKLT</sequence>
<keyword evidence="4" id="KW-1185">Reference proteome</keyword>
<evidence type="ECO:0000313" key="3">
    <source>
        <dbReference type="EMBL" id="MBB4639783.1"/>
    </source>
</evidence>